<dbReference type="Proteomes" id="UP000078200">
    <property type="component" value="Unassembled WGS sequence"/>
</dbReference>
<organism evidence="1 2">
    <name type="scientific">Glossina austeni</name>
    <name type="common">Savannah tsetse fly</name>
    <dbReference type="NCBI Taxonomy" id="7395"/>
    <lineage>
        <taxon>Eukaryota</taxon>
        <taxon>Metazoa</taxon>
        <taxon>Ecdysozoa</taxon>
        <taxon>Arthropoda</taxon>
        <taxon>Hexapoda</taxon>
        <taxon>Insecta</taxon>
        <taxon>Pterygota</taxon>
        <taxon>Neoptera</taxon>
        <taxon>Endopterygota</taxon>
        <taxon>Diptera</taxon>
        <taxon>Brachycera</taxon>
        <taxon>Muscomorpha</taxon>
        <taxon>Hippoboscoidea</taxon>
        <taxon>Glossinidae</taxon>
        <taxon>Glossina</taxon>
    </lineage>
</organism>
<dbReference type="InterPro" id="IPR036728">
    <property type="entry name" value="PBP_GOBP_sf"/>
</dbReference>
<dbReference type="InterPro" id="IPR006170">
    <property type="entry name" value="PBP/GOBP"/>
</dbReference>
<dbReference type="Gene3D" id="1.10.238.20">
    <property type="entry name" value="Pheromone/general odorant binding protein domain"/>
    <property type="match status" value="1"/>
</dbReference>
<evidence type="ECO:0000313" key="1">
    <source>
        <dbReference type="EnsemblMetazoa" id="GAUT044447-PA"/>
    </source>
</evidence>
<dbReference type="AlphaFoldDB" id="A0A1A9VQK7"/>
<keyword evidence="2" id="KW-1185">Reference proteome</keyword>
<accession>A0A1A9VQK7</accession>
<dbReference type="SMART" id="SM00708">
    <property type="entry name" value="PhBP"/>
    <property type="match status" value="1"/>
</dbReference>
<dbReference type="VEuPathDB" id="VectorBase:GAUT044447"/>
<dbReference type="EnsemblMetazoa" id="GAUT044447-RA">
    <property type="protein sequence ID" value="GAUT044447-PA"/>
    <property type="gene ID" value="GAUT044447"/>
</dbReference>
<protein>
    <submittedName>
        <fullName evidence="1">Uncharacterized protein</fullName>
    </submittedName>
</protein>
<sequence length="125" mass="14219">MVIFIFVTMKAADTVDFDDVIEECNSSFSIPTDYLTSFNSSGSLPDVTDKTGMCFLRCFYEKSGFIKNWKLSDAKIRKYMWPATGDSIEICEQEKSNEPNACVRLYSIIKCLMLRALVDARNKPV</sequence>
<evidence type="ECO:0000313" key="2">
    <source>
        <dbReference type="Proteomes" id="UP000078200"/>
    </source>
</evidence>
<dbReference type="GO" id="GO:0005549">
    <property type="term" value="F:odorant binding"/>
    <property type="evidence" value="ECO:0007669"/>
    <property type="project" value="InterPro"/>
</dbReference>
<name>A0A1A9VQK7_GLOAU</name>
<dbReference type="STRING" id="7395.A0A1A9VQK7"/>
<dbReference type="Pfam" id="PF01395">
    <property type="entry name" value="PBP_GOBP"/>
    <property type="match status" value="1"/>
</dbReference>
<proteinExistence type="predicted"/>
<dbReference type="SUPFAM" id="SSF47565">
    <property type="entry name" value="Insect pheromone/odorant-binding proteins"/>
    <property type="match status" value="1"/>
</dbReference>
<reference evidence="1" key="1">
    <citation type="submission" date="2020-05" db="UniProtKB">
        <authorList>
            <consortium name="EnsemblMetazoa"/>
        </authorList>
    </citation>
    <scope>IDENTIFICATION</scope>
    <source>
        <strain evidence="1">TTRI</strain>
    </source>
</reference>
<dbReference type="CDD" id="cd23992">
    <property type="entry name" value="PBP_GOBP"/>
    <property type="match status" value="1"/>
</dbReference>